<gene>
    <name evidence="1" type="ORF">K8W01_18395</name>
</gene>
<dbReference type="EMBL" id="DYYG01000058">
    <property type="protein sequence ID" value="HJE25621.1"/>
    <property type="molecule type" value="Genomic_DNA"/>
</dbReference>
<reference evidence="1" key="2">
    <citation type="submission" date="2021-09" db="EMBL/GenBank/DDBJ databases">
        <authorList>
            <person name="Gilroy R."/>
        </authorList>
    </citation>
    <scope>NUCLEOTIDE SEQUENCE</scope>
    <source>
        <strain evidence="1">316</strain>
    </source>
</reference>
<organism evidence="1 2">
    <name type="scientific">Methylorubrum populi</name>
    <dbReference type="NCBI Taxonomy" id="223967"/>
    <lineage>
        <taxon>Bacteria</taxon>
        <taxon>Pseudomonadati</taxon>
        <taxon>Pseudomonadota</taxon>
        <taxon>Alphaproteobacteria</taxon>
        <taxon>Hyphomicrobiales</taxon>
        <taxon>Methylobacteriaceae</taxon>
        <taxon>Methylorubrum</taxon>
    </lineage>
</organism>
<name>A0A921E662_9HYPH</name>
<reference evidence="1" key="1">
    <citation type="journal article" date="2021" name="PeerJ">
        <title>Extensive microbial diversity within the chicken gut microbiome revealed by metagenomics and culture.</title>
        <authorList>
            <person name="Gilroy R."/>
            <person name="Ravi A."/>
            <person name="Getino M."/>
            <person name="Pursley I."/>
            <person name="Horton D.L."/>
            <person name="Alikhan N.F."/>
            <person name="Baker D."/>
            <person name="Gharbi K."/>
            <person name="Hall N."/>
            <person name="Watson M."/>
            <person name="Adriaenssens E.M."/>
            <person name="Foster-Nyarko E."/>
            <person name="Jarju S."/>
            <person name="Secka A."/>
            <person name="Antonio M."/>
            <person name="Oren A."/>
            <person name="Chaudhuri R.R."/>
            <person name="La Ragione R."/>
            <person name="Hildebrand F."/>
            <person name="Pallen M.J."/>
        </authorList>
    </citation>
    <scope>NUCLEOTIDE SEQUENCE</scope>
    <source>
        <strain evidence="1">316</strain>
    </source>
</reference>
<evidence type="ECO:0000313" key="2">
    <source>
        <dbReference type="Proteomes" id="UP000742631"/>
    </source>
</evidence>
<comment type="caution">
    <text evidence="1">The sequence shown here is derived from an EMBL/GenBank/DDBJ whole genome shotgun (WGS) entry which is preliminary data.</text>
</comment>
<sequence>MNETVRASGTIWGVFGHRLALDGAEGRVLVDLGPTGIEGLDLKIGDPVSVSGQRKPSEIKVTGLTLADGTERVLKWPDRPPRDGLKPGEAVDPAPAVANVKAAGYVAEGPPRRKPKHFEITAFKDGKRHELHVGLDGAIRKIKAAA</sequence>
<accession>A0A921E662</accession>
<dbReference type="AlphaFoldDB" id="A0A921E662"/>
<evidence type="ECO:0000313" key="1">
    <source>
        <dbReference type="EMBL" id="HJE25621.1"/>
    </source>
</evidence>
<proteinExistence type="predicted"/>
<dbReference type="Proteomes" id="UP000742631">
    <property type="component" value="Unassembled WGS sequence"/>
</dbReference>
<protein>
    <submittedName>
        <fullName evidence="1">Uncharacterized protein</fullName>
    </submittedName>
</protein>